<feature type="domain" description="SAC" evidence="1">
    <location>
        <begin position="148"/>
        <end position="548"/>
    </location>
</feature>
<dbReference type="Proteomes" id="UP000245207">
    <property type="component" value="Unassembled WGS sequence"/>
</dbReference>
<dbReference type="GO" id="GO:0016791">
    <property type="term" value="F:phosphatase activity"/>
    <property type="evidence" value="ECO:0007669"/>
    <property type="project" value="InterPro"/>
</dbReference>
<dbReference type="Pfam" id="PF02383">
    <property type="entry name" value="Syja_N"/>
    <property type="match status" value="2"/>
</dbReference>
<dbReference type="Pfam" id="PF24790">
    <property type="entry name" value="SAC9_GBDL_1st"/>
    <property type="match status" value="2"/>
</dbReference>
<protein>
    <submittedName>
        <fullName evidence="2">SAC domain-containing protein</fullName>
    </submittedName>
</protein>
<feature type="domain" description="SAC" evidence="1">
    <location>
        <begin position="1104"/>
        <end position="1504"/>
    </location>
</feature>
<dbReference type="PANTHER" id="PTHR46817">
    <property type="entry name" value="PHOSPHOINOSITIDE PHOSPHATASE SAC9-RELATED"/>
    <property type="match status" value="1"/>
</dbReference>
<evidence type="ECO:0000313" key="3">
    <source>
        <dbReference type="Proteomes" id="UP000245207"/>
    </source>
</evidence>
<dbReference type="InterPro" id="IPR057555">
    <property type="entry name" value="SAC9_GBDL_1st"/>
</dbReference>
<gene>
    <name evidence="2" type="ORF">CTI12_AA167840</name>
</gene>
<evidence type="ECO:0000313" key="2">
    <source>
        <dbReference type="EMBL" id="PWA80735.1"/>
    </source>
</evidence>
<dbReference type="InterPro" id="IPR057557">
    <property type="entry name" value="SAC9_C8D"/>
</dbReference>
<dbReference type="Pfam" id="PF24765">
    <property type="entry name" value="SAC9_C"/>
    <property type="match status" value="1"/>
</dbReference>
<organism evidence="2 3">
    <name type="scientific">Artemisia annua</name>
    <name type="common">Sweet wormwood</name>
    <dbReference type="NCBI Taxonomy" id="35608"/>
    <lineage>
        <taxon>Eukaryota</taxon>
        <taxon>Viridiplantae</taxon>
        <taxon>Streptophyta</taxon>
        <taxon>Embryophyta</taxon>
        <taxon>Tracheophyta</taxon>
        <taxon>Spermatophyta</taxon>
        <taxon>Magnoliopsida</taxon>
        <taxon>eudicotyledons</taxon>
        <taxon>Gunneridae</taxon>
        <taxon>Pentapetalae</taxon>
        <taxon>asterids</taxon>
        <taxon>campanulids</taxon>
        <taxon>Asterales</taxon>
        <taxon>Asteraceae</taxon>
        <taxon>Asteroideae</taxon>
        <taxon>Anthemideae</taxon>
        <taxon>Artemisiinae</taxon>
        <taxon>Artemisia</taxon>
    </lineage>
</organism>
<dbReference type="InterPro" id="IPR057554">
    <property type="entry name" value="SAC9_C"/>
</dbReference>
<keyword evidence="3" id="KW-1185">Reference proteome</keyword>
<dbReference type="InterPro" id="IPR057553">
    <property type="entry name" value="SAC9_GBDL_2nd"/>
</dbReference>
<dbReference type="EMBL" id="PKPP01001681">
    <property type="protein sequence ID" value="PWA80735.1"/>
    <property type="molecule type" value="Genomic_DNA"/>
</dbReference>
<accession>A0A2U1P4P1</accession>
<dbReference type="InterPro" id="IPR002013">
    <property type="entry name" value="SAC_dom"/>
</dbReference>
<sequence length="2517" mass="278678">MESPVSAGGSRNTSVVVVTLDTSEVYIIVSLSFRTDTQVIYIDPTTGILRHVRKLGYDVFNSQDEALNYITDDSRPICKYTTYAKAILGYAVLGGVGLLLVATKLTASIPYLPGGGCVYTIAESKWIKITLLNPQPQGKGEVKNIQELTEFEIDGKHYFCETRDITRPFPSRFSLQNPDDEFVWNGWFSVAFQRLGLGQHCVTMLQGFVEYRTFGTAGQQEGIVALIARRSRLHPGTRYLARGLNACYSTGNEIECEQLVWVPKRSGQNVPFNTYVWRRGTIPIWWGAELKMTAAEAAIYVSDNDPYKGSARYFQRLVNRYDTRNLDVLGANQNKNGLVPIVCVNLLRSGEGKSEAILVRHFEESLNYIRSTGKLPNTRIHLIHYDWHTSNRLKGEQQTIEGLWYHLKAPTISIGISEGDYLLSRQDMENCEGDKIYNDDISGFFCLRVHQNGVIRYNCADSLDRTNAASFFGALQVFTEQCRRLGIYLDNDLAIDHKNRTTSTKDKPWKRFDMTFEEFKRSTLLSPICQLADLFLIAGDVHATIYTGSKAMHSHILNIFSEEAAKSKNFSVAQNVKITLQRRYNNAVTDSSRQKQLEMFLGLRLFKHLPSVSSQPLHVLSRRSAFLLKPIVSVDPSFGDGDCLLSFKRKDIIWVSQQAADIIQLFIYLSEPCHVCQLLFTISHGADDSTYPATVDVRTGRDLDALKLVVEGVSIPRCPNGTNMVIPVPGPISDEDMTSKGAGASVPATQRLPFLYDFKGQESELDFLTRVVVLTFYPAESTISPVTLGEVEILGISLPWRDIFASEGPGERLLERVVNIKDEANLFSSKIDNTTNVVASKNDVLAPGKSNTSPSSQMDLLSGDNIISGSDSPPITEISLEELGYSSCHDHNAENNSQENSTQDIIQIKRGAEHYINCFETLTALHGVGNDNGAYGGLTVEEGGACSMVARVWSCFPVRRVSAGGSRNTSVIVVTLDTSEVYIIVSLSFRTDTQVIYIDPTTGILRHDRKLGYDVFNSQDEALNYITDDSRTSCKYTTYAKAILGYAVLGGVGLLLVATKLTASIPYLPAGGCVYTITESKWIKITLLNPQPQGKGEVKNIQELTEFEIDGKHYFCETRDITRPFPSRFSLQNPDDEFVWNGWFSVAFRRVGLGQHCVTLLQGFVEYRTFGTAGQQEGIVALIARRSRLHPGTRYLARGLNACYSTGNEIECEQLVWVPKRSGQNVPFNTYLWRRGTIPIWWGAELKMTAAEAAIYVSDNDPYKGSARYFQRLVNRYDTRNLDVLGANQNKNGLVPIVCVNLLRSGEGKSEAILVRHFEESLNYIRSTGKLPNTRIHLIHYDWHTSNRLKGEQQTIEGLWYHLKAPTISIGISEGDYLLSRQDMENCEGDKIYNDDISGFFCLRVHQNGVIRYNCADSLDRTNAASFFGALQVFTEQCRRLGIYLDNDLAIDHKNRTTSTKDKPWKRFDMTFEEFKRSTLLSPICQLADLFLIAGDVHATIYTGSKAMHSHILNIFSEEAAKSKNFSVAQNVKITLQRRYNNAVTDSSRQKQLEMFLGLRLFKHLPSVSSQPLHVLSRRSAFLLKPIVSVDPSFGDGDCLLSFKRKDIIWVSQQAADIIQLFIYLSEPCHVCQLLFTISHGADDSTYPATVDVRTGRDLDALKLVVEGVAIPRCPNGTNMVIPVPGPISDEDMTSKGAGASIPATQTNLPFLYDFKGQESELDFLTRVVVLTFYPAESTISPVTLGEVEILGISLPWRDIFASEGPGLKLLERVVNIKDEADSFPSKTDKNTNVIASKNDVLAPGKFNTSPSSQMDLLSGDNIISGSDSLPITEISLEELGYSSCNDHNAENNSQENSTQDIIQIKRGAEHYINCFETLTALHGGNKLGFVEAMKLEIERLCLNLSATERDKALSSIGIDPTTIDPNTLVEESCIGSLCKASNALAILGQVSLEDKITGAIGLDPLDDDIDIDFWNINRIGEGCCGEPCKVHAETLSLSLTSSPESIFVCSACERKVCRVCCAGKGAILLKNSNSGSSSNGMDGVICKLCCRDDILEALTLDHIRVLISQRKNTLAKKATLKALDQVVGNNFFSGKKEVSAKHGDVKALQQLLNGEESLAEFPFGSFLHSIESASGSAPPLSLLAPLNTGLRQSYWRAPAGTTSAELIIVLGNLSDVSGVVLLVSPCGYSMSDSPTVQIWASNKIHKEERSCVGKWEVRTLITSSPELCGPEESGKEGQTPRHIRFDFKNPVRCRMIWITLSIQKIVSSSISFGKNSNLLSLDEDALSGMGRRASIAGTSESNPCIHAKRFIVTGCAVKEDIGGLSSRSSEHASSIRNWLEKAPLLNRYKVPVESEKLIDNDLVLEQNISPASPVMAGFRLDGFSAIKPQLTHSPYSTINTMDASSVLYQHRFLSPAVLHIQVFASQGSSDEMAVIGEYRVPEVKSGTPMYFDFPKIISSQRVWFRLVGDVTQFADDPEEGEGGRPLAAGLSLLNRIKLYYYAYPSELGRWASLSGI</sequence>
<name>A0A2U1P4P1_ARTAN</name>
<proteinExistence type="predicted"/>
<reference evidence="2 3" key="1">
    <citation type="journal article" date="2018" name="Mol. Plant">
        <title>The genome of Artemisia annua provides insight into the evolution of Asteraceae family and artemisinin biosynthesis.</title>
        <authorList>
            <person name="Shen Q."/>
            <person name="Zhang L."/>
            <person name="Liao Z."/>
            <person name="Wang S."/>
            <person name="Yan T."/>
            <person name="Shi P."/>
            <person name="Liu M."/>
            <person name="Fu X."/>
            <person name="Pan Q."/>
            <person name="Wang Y."/>
            <person name="Lv Z."/>
            <person name="Lu X."/>
            <person name="Zhang F."/>
            <person name="Jiang W."/>
            <person name="Ma Y."/>
            <person name="Chen M."/>
            <person name="Hao X."/>
            <person name="Li L."/>
            <person name="Tang Y."/>
            <person name="Lv G."/>
            <person name="Zhou Y."/>
            <person name="Sun X."/>
            <person name="Brodelius P.E."/>
            <person name="Rose J.K.C."/>
            <person name="Tang K."/>
        </authorList>
    </citation>
    <scope>NUCLEOTIDE SEQUENCE [LARGE SCALE GENOMIC DNA]</scope>
    <source>
        <strain evidence="3">cv. Huhao1</strain>
        <tissue evidence="2">Leaf</tissue>
    </source>
</reference>
<dbReference type="Pfam" id="PF24791">
    <property type="entry name" value="SAC9_C8D"/>
    <property type="match status" value="1"/>
</dbReference>
<dbReference type="Pfam" id="PF24789">
    <property type="entry name" value="SAC9_GBDL_2nd"/>
    <property type="match status" value="1"/>
</dbReference>
<evidence type="ECO:0000259" key="1">
    <source>
        <dbReference type="PROSITE" id="PS50275"/>
    </source>
</evidence>
<comment type="caution">
    <text evidence="2">The sequence shown here is derived from an EMBL/GenBank/DDBJ whole genome shotgun (WGS) entry which is preliminary data.</text>
</comment>
<dbReference type="OrthoDB" id="405996at2759"/>
<dbReference type="PROSITE" id="PS50275">
    <property type="entry name" value="SAC"/>
    <property type="match status" value="2"/>
</dbReference>
<dbReference type="PANTHER" id="PTHR46817:SF2">
    <property type="entry name" value="SAC DOMAIN-CONTAINING PROTEIN-RELATED"/>
    <property type="match status" value="1"/>
</dbReference>
<dbReference type="STRING" id="35608.A0A2U1P4P1"/>